<evidence type="ECO:0000313" key="2">
    <source>
        <dbReference type="Proteomes" id="UP000198508"/>
    </source>
</evidence>
<sequence>MNKVICYPRCCTPKYYSDDDYYFEMFTVPEQKINNVGHVGVQLFKELRKSKIAPTVEALDFTIIAMAVVAADKAVLRKKSADGWTRKIELCIYLHDAPKWRQEKRKLEEMLRFLSGDFWVLNINALPESLVPQKKYDLRQQDCICLLSGGMDSLVGAIDLHEEGRNPLFVSQTVRGNAEHQREYAMQFGINNLCQWSNNIKKKGESEISTRARSMVFFAFALLASCGIDCNAQGRKELFVPENGYISLNMPLDPLRTGSLSTKTTHPVYMKAMQEIWNDVGINIDFVLPYKYKTKGEVLMDCKNQDLMKKLIFGSTSCGKYQRKLQHCGVCVPCLVRRAAFLKNNLCDVTEGGYFKENLQCSYSKDVAAAALAVVQLKKNGIESLVKGMLSFAKGEERNLYLGVIERGVLEIGALLREHSVI</sequence>
<keyword evidence="2" id="KW-1185">Reference proteome</keyword>
<dbReference type="RefSeq" id="WP_092368451.1">
    <property type="nucleotide sequence ID" value="NZ_FOIM01000027.1"/>
</dbReference>
<name>A0A1I0J7F4_9FIRM</name>
<gene>
    <name evidence="1" type="ORF">SAMN05216313_12726</name>
</gene>
<reference evidence="2" key="1">
    <citation type="submission" date="2016-10" db="EMBL/GenBank/DDBJ databases">
        <authorList>
            <person name="Varghese N."/>
            <person name="Submissions S."/>
        </authorList>
    </citation>
    <scope>NUCLEOTIDE SEQUENCE [LARGE SCALE GENOMIC DNA]</scope>
    <source>
        <strain evidence="2">NLAE-zl-G277</strain>
    </source>
</reference>
<evidence type="ECO:0000313" key="1">
    <source>
        <dbReference type="EMBL" id="SEU05819.1"/>
    </source>
</evidence>
<dbReference type="AlphaFoldDB" id="A0A1I0J7F4"/>
<accession>A0A1I0J7F4</accession>
<protein>
    <submittedName>
        <fullName evidence="1">7-cyano-7-deazaguanine synthase (Queuosine biosynthesis)</fullName>
    </submittedName>
</protein>
<dbReference type="STRING" id="460384.SAMN05216313_12726"/>
<dbReference type="Gene3D" id="3.40.50.620">
    <property type="entry name" value="HUPs"/>
    <property type="match status" value="1"/>
</dbReference>
<organism evidence="1 2">
    <name type="scientific">Enterocloster lavalensis</name>
    <dbReference type="NCBI Taxonomy" id="460384"/>
    <lineage>
        <taxon>Bacteria</taxon>
        <taxon>Bacillati</taxon>
        <taxon>Bacillota</taxon>
        <taxon>Clostridia</taxon>
        <taxon>Lachnospirales</taxon>
        <taxon>Lachnospiraceae</taxon>
        <taxon>Enterocloster</taxon>
    </lineage>
</organism>
<dbReference type="InterPro" id="IPR049676">
    <property type="entry name" value="QatC"/>
</dbReference>
<dbReference type="EMBL" id="FOIM01000027">
    <property type="protein sequence ID" value="SEU05819.1"/>
    <property type="molecule type" value="Genomic_DNA"/>
</dbReference>
<dbReference type="InterPro" id="IPR014729">
    <property type="entry name" value="Rossmann-like_a/b/a_fold"/>
</dbReference>
<dbReference type="NCBIfam" id="NF041925">
    <property type="entry name" value="QatC"/>
    <property type="match status" value="1"/>
</dbReference>
<proteinExistence type="predicted"/>
<dbReference type="SUPFAM" id="SSF52402">
    <property type="entry name" value="Adenine nucleotide alpha hydrolases-like"/>
    <property type="match status" value="1"/>
</dbReference>
<dbReference type="Proteomes" id="UP000198508">
    <property type="component" value="Unassembled WGS sequence"/>
</dbReference>